<gene>
    <name evidence="2" type="ORF">SAMN04488109_2628</name>
</gene>
<dbReference type="InterPro" id="IPR025202">
    <property type="entry name" value="PLD-like_dom"/>
</dbReference>
<dbReference type="Pfam" id="PF13091">
    <property type="entry name" value="PLDc_2"/>
    <property type="match status" value="1"/>
</dbReference>
<dbReference type="Proteomes" id="UP000184212">
    <property type="component" value="Unassembled WGS sequence"/>
</dbReference>
<protein>
    <submittedName>
        <fullName evidence="2">PLD-like domain-containing protein</fullName>
    </submittedName>
</protein>
<evidence type="ECO:0000313" key="2">
    <source>
        <dbReference type="EMBL" id="SHG95670.1"/>
    </source>
</evidence>
<accession>A0A1M5P1J0</accession>
<dbReference type="STRING" id="947013.SAMN04488109_2628"/>
<organism evidence="2 3">
    <name type="scientific">Chryseolinea serpens</name>
    <dbReference type="NCBI Taxonomy" id="947013"/>
    <lineage>
        <taxon>Bacteria</taxon>
        <taxon>Pseudomonadati</taxon>
        <taxon>Bacteroidota</taxon>
        <taxon>Cytophagia</taxon>
        <taxon>Cytophagales</taxon>
        <taxon>Fulvivirgaceae</taxon>
        <taxon>Chryseolinea</taxon>
    </lineage>
</organism>
<dbReference type="SUPFAM" id="SSF56024">
    <property type="entry name" value="Phospholipase D/nuclease"/>
    <property type="match status" value="1"/>
</dbReference>
<dbReference type="AlphaFoldDB" id="A0A1M5P1J0"/>
<dbReference type="EMBL" id="FQWQ01000001">
    <property type="protein sequence ID" value="SHG95670.1"/>
    <property type="molecule type" value="Genomic_DNA"/>
</dbReference>
<feature type="domain" description="Phospholipase D-like" evidence="1">
    <location>
        <begin position="16"/>
        <end position="130"/>
    </location>
</feature>
<evidence type="ECO:0000313" key="3">
    <source>
        <dbReference type="Proteomes" id="UP000184212"/>
    </source>
</evidence>
<dbReference type="Gene3D" id="3.30.870.10">
    <property type="entry name" value="Endonuclease Chain A"/>
    <property type="match status" value="1"/>
</dbReference>
<reference evidence="2 3" key="1">
    <citation type="submission" date="2016-11" db="EMBL/GenBank/DDBJ databases">
        <authorList>
            <person name="Jaros S."/>
            <person name="Januszkiewicz K."/>
            <person name="Wedrychowicz H."/>
        </authorList>
    </citation>
    <scope>NUCLEOTIDE SEQUENCE [LARGE SCALE GENOMIC DNA]</scope>
    <source>
        <strain evidence="2 3">DSM 24574</strain>
    </source>
</reference>
<evidence type="ECO:0000259" key="1">
    <source>
        <dbReference type="Pfam" id="PF13091"/>
    </source>
</evidence>
<dbReference type="OrthoDB" id="5500241at2"/>
<sequence length="320" mass="37030">MAQLLTTKEILAALDNIIKKAEKYICIFTYNIKIDQNYLSRLRNASKRNVTIIIVFGVDNGDPDVVKEVLNLPNTTVYFKEYLHAKFYYNEKELLVGSMNLSEASAKNNFELGVLFKDEEYQSVIKKVKEEANEIINDSVKFEGPKRELPILSSAPRKGACVRCAKAIEYNPSKPLCHQCYGEWSEWENEYYQEEFCHSCGQKRFGISFAFPQCKSCYNRFSQSSRKANQVHFLQLGNRISNLHIDNRIKEIIANKLRLNSNEISIDFDLQKYFMNVSQKKSVIDEIEKQFDINLSSNRPSIKDYWDLYSAVARAIGRDG</sequence>
<dbReference type="RefSeq" id="WP_073134309.1">
    <property type="nucleotide sequence ID" value="NZ_FQWQ01000001.1"/>
</dbReference>
<keyword evidence="3" id="KW-1185">Reference proteome</keyword>
<proteinExistence type="predicted"/>
<name>A0A1M5P1J0_9BACT</name>